<accession>A0A9P6T439</accession>
<dbReference type="EMBL" id="JAAAID010000058">
    <property type="protein sequence ID" value="KAG0023399.1"/>
    <property type="molecule type" value="Genomic_DNA"/>
</dbReference>
<dbReference type="Proteomes" id="UP000703661">
    <property type="component" value="Unassembled WGS sequence"/>
</dbReference>
<dbReference type="OrthoDB" id="529205at2759"/>
<organism evidence="1 2">
    <name type="scientific">Entomortierella chlamydospora</name>
    <dbReference type="NCBI Taxonomy" id="101097"/>
    <lineage>
        <taxon>Eukaryota</taxon>
        <taxon>Fungi</taxon>
        <taxon>Fungi incertae sedis</taxon>
        <taxon>Mucoromycota</taxon>
        <taxon>Mortierellomycotina</taxon>
        <taxon>Mortierellomycetes</taxon>
        <taxon>Mortierellales</taxon>
        <taxon>Mortierellaceae</taxon>
        <taxon>Entomortierella</taxon>
    </lineage>
</organism>
<keyword evidence="2" id="KW-1185">Reference proteome</keyword>
<evidence type="ECO:0000313" key="2">
    <source>
        <dbReference type="Proteomes" id="UP000703661"/>
    </source>
</evidence>
<protein>
    <submittedName>
        <fullName evidence="1">Uncharacterized protein</fullName>
    </submittedName>
</protein>
<reference evidence="1" key="1">
    <citation type="journal article" date="2020" name="Fungal Divers.">
        <title>Resolving the Mortierellaceae phylogeny through synthesis of multi-gene phylogenetics and phylogenomics.</title>
        <authorList>
            <person name="Vandepol N."/>
            <person name="Liber J."/>
            <person name="Desiro A."/>
            <person name="Na H."/>
            <person name="Kennedy M."/>
            <person name="Barry K."/>
            <person name="Grigoriev I.V."/>
            <person name="Miller A.N."/>
            <person name="O'Donnell K."/>
            <person name="Stajich J.E."/>
            <person name="Bonito G."/>
        </authorList>
    </citation>
    <scope>NUCLEOTIDE SEQUENCE</scope>
    <source>
        <strain evidence="1">NRRL 2769</strain>
    </source>
</reference>
<name>A0A9P6T439_9FUNG</name>
<proteinExistence type="predicted"/>
<gene>
    <name evidence="1" type="ORF">BGZ80_009523</name>
</gene>
<comment type="caution">
    <text evidence="1">The sequence shown here is derived from an EMBL/GenBank/DDBJ whole genome shotgun (WGS) entry which is preliminary data.</text>
</comment>
<evidence type="ECO:0000313" key="1">
    <source>
        <dbReference type="EMBL" id="KAG0023399.1"/>
    </source>
</evidence>
<sequence length="146" mass="16379">MTLLSRYLRPSLVSRMKTAAPLAAVVPRSFTTSFQSSRVDLMKQAPGWDASNATESEADVKADRERLTNMKQLQEDSAQYAREHQPVKIVTVEASPILGMDIAVEEVVDDFARRAQQTSDEKLDKVEKKLESFEENIEGSPIFGYL</sequence>
<dbReference type="AlphaFoldDB" id="A0A9P6T439"/>